<accession>A0ABR4HUJ4</accession>
<feature type="compositionally biased region" description="Acidic residues" evidence="2">
    <location>
        <begin position="290"/>
        <end position="317"/>
    </location>
</feature>
<feature type="region of interest" description="Disordered" evidence="2">
    <location>
        <begin position="430"/>
        <end position="526"/>
    </location>
</feature>
<feature type="compositionally biased region" description="Polar residues" evidence="2">
    <location>
        <begin position="464"/>
        <end position="485"/>
    </location>
</feature>
<dbReference type="Proteomes" id="UP001610335">
    <property type="component" value="Unassembled WGS sequence"/>
</dbReference>
<keyword evidence="5" id="KW-1185">Reference proteome</keyword>
<feature type="compositionally biased region" description="Basic and acidic residues" evidence="2">
    <location>
        <begin position="361"/>
        <end position="378"/>
    </location>
</feature>
<dbReference type="InterPro" id="IPR024325">
    <property type="entry name" value="DUF3835"/>
</dbReference>
<feature type="coiled-coil region" evidence="1">
    <location>
        <begin position="1"/>
        <end position="52"/>
    </location>
</feature>
<feature type="region of interest" description="Disordered" evidence="2">
    <location>
        <begin position="361"/>
        <end position="391"/>
    </location>
</feature>
<feature type="region of interest" description="Disordered" evidence="2">
    <location>
        <begin position="570"/>
        <end position="604"/>
    </location>
</feature>
<reference evidence="4 5" key="1">
    <citation type="submission" date="2024-07" db="EMBL/GenBank/DDBJ databases">
        <title>Section-level genome sequencing and comparative genomics of Aspergillus sections Usti and Cavernicolus.</title>
        <authorList>
            <consortium name="Lawrence Berkeley National Laboratory"/>
            <person name="Nybo J.L."/>
            <person name="Vesth T.C."/>
            <person name="Theobald S."/>
            <person name="Frisvad J.C."/>
            <person name="Larsen T.O."/>
            <person name="Kjaerboelling I."/>
            <person name="Rothschild-Mancinelli K."/>
            <person name="Lyhne E.K."/>
            <person name="Kogle M.E."/>
            <person name="Barry K."/>
            <person name="Clum A."/>
            <person name="Na H."/>
            <person name="Ledsgaard L."/>
            <person name="Lin J."/>
            <person name="Lipzen A."/>
            <person name="Kuo A."/>
            <person name="Riley R."/>
            <person name="Mondo S."/>
            <person name="LaButti K."/>
            <person name="Haridas S."/>
            <person name="Pangalinan J."/>
            <person name="Salamov A.A."/>
            <person name="Simmons B.A."/>
            <person name="Magnuson J.K."/>
            <person name="Chen J."/>
            <person name="Drula E."/>
            <person name="Henrissat B."/>
            <person name="Wiebenga A."/>
            <person name="Lubbers R.J."/>
            <person name="Gomes A.C."/>
            <person name="Makela M.R."/>
            <person name="Stajich J."/>
            <person name="Grigoriev I.V."/>
            <person name="Mortensen U.H."/>
            <person name="De vries R.P."/>
            <person name="Baker S.E."/>
            <person name="Andersen M.R."/>
        </authorList>
    </citation>
    <scope>NUCLEOTIDE SEQUENCE [LARGE SCALE GENOMIC DNA]</scope>
    <source>
        <strain evidence="4 5">CBS 600.67</strain>
    </source>
</reference>
<dbReference type="PANTHER" id="PTHR15111">
    <property type="entry name" value="RNA POLYMERASE II SUBUNIT 5-MEDIATING PROTEIN NNX3"/>
    <property type="match status" value="1"/>
</dbReference>
<feature type="compositionally biased region" description="Basic and acidic residues" evidence="2">
    <location>
        <begin position="206"/>
        <end position="222"/>
    </location>
</feature>
<feature type="domain" description="DUF3835" evidence="3">
    <location>
        <begin position="444"/>
        <end position="457"/>
    </location>
</feature>
<dbReference type="PANTHER" id="PTHR15111:SF0">
    <property type="entry name" value="UNCONVENTIONAL PREFOLDIN RPB5 INTERACTOR 1"/>
    <property type="match status" value="1"/>
</dbReference>
<dbReference type="Pfam" id="PF12927">
    <property type="entry name" value="DUF3835"/>
    <property type="match status" value="2"/>
</dbReference>
<feature type="region of interest" description="Disordered" evidence="2">
    <location>
        <begin position="290"/>
        <end position="330"/>
    </location>
</feature>
<evidence type="ECO:0000313" key="4">
    <source>
        <dbReference type="EMBL" id="KAL2818804.1"/>
    </source>
</evidence>
<keyword evidence="1" id="KW-0175">Coiled coil</keyword>
<dbReference type="InterPro" id="IPR039553">
    <property type="entry name" value="Prefoldin-like"/>
</dbReference>
<evidence type="ECO:0000256" key="1">
    <source>
        <dbReference type="SAM" id="Coils"/>
    </source>
</evidence>
<dbReference type="InterPro" id="IPR052255">
    <property type="entry name" value="RNA_pol_II_subunit5-mediator"/>
</dbReference>
<feature type="coiled-coil region" evidence="1">
    <location>
        <begin position="100"/>
        <end position="127"/>
    </location>
</feature>
<feature type="compositionally biased region" description="Basic and acidic residues" evidence="2">
    <location>
        <begin position="318"/>
        <end position="330"/>
    </location>
</feature>
<name>A0ABR4HUJ4_9EURO</name>
<proteinExistence type="predicted"/>
<dbReference type="SUPFAM" id="SSF46579">
    <property type="entry name" value="Prefoldin"/>
    <property type="match status" value="1"/>
</dbReference>
<sequence length="604" mass="66736">MGVLDNNLDGLERQRLELESNILQLQKSLYYWRTWEAEYDALKEEIGELNDDATVDDFLQVSRDFGGTLVNEDEFRVIIGEKQGLQRTRQQVTDLISRRIDYVRNNVASIEKRLRAAENQQNALDSTDQLPGEPTADFPMKEIIEELDEDGEVISSSTTNPGDQASDLLKILKEAGVEDIPDVPKSNGSTAVPEPSLSKSTSDDVYVAKEKQEHKKADRPVAKVESISLDSNGVSKALGDGPDAVPPTAAKKEIPIVDVDESQEDANLRREMIHYGLDEVGAVVAELELDEEGSDVSLDEYTYDDDGSDDGDEEEEDEHGRSTRSLLDEDYHQQMRELEAKLNARGMWNVGKDGQSLTKSMKEDLQQAGKVKIERTDPTTEPVAKAKPKKKVAFADDVDIAPAPKPPVSESKKTITKEVNVPVLSDSIVERTEPIKKDSATSDALAPKKTSRFRSARGLVGNNMEVSTTPPSGNSQSIKPTQRKTTVPPPSSLPLFPARPSDPKPFSQPISDNIEKSPTPAKSGKILADTLVERDTTEGGAKAPEPDELDEELHMKEIASEFYRMTNKMAKQNANSHDEESEMVPVESEEPPQRISKFRAARMG</sequence>
<dbReference type="InterPro" id="IPR009053">
    <property type="entry name" value="Prefoldin"/>
</dbReference>
<gene>
    <name evidence="4" type="ORF">BDW59DRAFT_151853</name>
</gene>
<evidence type="ECO:0000256" key="2">
    <source>
        <dbReference type="SAM" id="MobiDB-lite"/>
    </source>
</evidence>
<comment type="caution">
    <text evidence="4">The sequence shown here is derived from an EMBL/GenBank/DDBJ whole genome shotgun (WGS) entry which is preliminary data.</text>
</comment>
<dbReference type="Gene3D" id="1.10.287.370">
    <property type="match status" value="1"/>
</dbReference>
<feature type="compositionally biased region" description="Acidic residues" evidence="2">
    <location>
        <begin position="579"/>
        <end position="590"/>
    </location>
</feature>
<dbReference type="Pfam" id="PF13758">
    <property type="entry name" value="Prefoldin_3"/>
    <property type="match status" value="1"/>
</dbReference>
<organism evidence="4 5">
    <name type="scientific">Aspergillus cavernicola</name>
    <dbReference type="NCBI Taxonomy" id="176166"/>
    <lineage>
        <taxon>Eukaryota</taxon>
        <taxon>Fungi</taxon>
        <taxon>Dikarya</taxon>
        <taxon>Ascomycota</taxon>
        <taxon>Pezizomycotina</taxon>
        <taxon>Eurotiomycetes</taxon>
        <taxon>Eurotiomycetidae</taxon>
        <taxon>Eurotiales</taxon>
        <taxon>Aspergillaceae</taxon>
        <taxon>Aspergillus</taxon>
        <taxon>Aspergillus subgen. Nidulantes</taxon>
    </lineage>
</organism>
<feature type="region of interest" description="Disordered" evidence="2">
    <location>
        <begin position="179"/>
        <end position="254"/>
    </location>
</feature>
<feature type="domain" description="DUF3835" evidence="3">
    <location>
        <begin position="527"/>
        <end position="603"/>
    </location>
</feature>
<dbReference type="EMBL" id="JBFXLS010000081">
    <property type="protein sequence ID" value="KAL2818804.1"/>
    <property type="molecule type" value="Genomic_DNA"/>
</dbReference>
<evidence type="ECO:0000259" key="3">
    <source>
        <dbReference type="Pfam" id="PF12927"/>
    </source>
</evidence>
<evidence type="ECO:0000313" key="5">
    <source>
        <dbReference type="Proteomes" id="UP001610335"/>
    </source>
</evidence>
<feature type="compositionally biased region" description="Basic and acidic residues" evidence="2">
    <location>
        <begin position="430"/>
        <end position="440"/>
    </location>
</feature>
<protein>
    <submittedName>
        <fullName evidence="4">Prefoldin subunit-domain-containing protein</fullName>
    </submittedName>
</protein>